<comment type="caution">
    <text evidence="2">The sequence shown here is derived from an EMBL/GenBank/DDBJ whole genome shotgun (WGS) entry which is preliminary data.</text>
</comment>
<dbReference type="AlphaFoldDB" id="A0ABD3QU63"/>
<gene>
    <name evidence="2" type="ORF">HJC23_003767</name>
</gene>
<keyword evidence="3" id="KW-1185">Reference proteome</keyword>
<evidence type="ECO:0000313" key="3">
    <source>
        <dbReference type="Proteomes" id="UP001516023"/>
    </source>
</evidence>
<evidence type="ECO:0000256" key="1">
    <source>
        <dbReference type="SAM" id="MobiDB-lite"/>
    </source>
</evidence>
<feature type="region of interest" description="Disordered" evidence="1">
    <location>
        <begin position="342"/>
        <end position="361"/>
    </location>
</feature>
<organism evidence="2 3">
    <name type="scientific">Cyclotella cryptica</name>
    <dbReference type="NCBI Taxonomy" id="29204"/>
    <lineage>
        <taxon>Eukaryota</taxon>
        <taxon>Sar</taxon>
        <taxon>Stramenopiles</taxon>
        <taxon>Ochrophyta</taxon>
        <taxon>Bacillariophyta</taxon>
        <taxon>Coscinodiscophyceae</taxon>
        <taxon>Thalassiosirophycidae</taxon>
        <taxon>Stephanodiscales</taxon>
        <taxon>Stephanodiscaceae</taxon>
        <taxon>Cyclotella</taxon>
    </lineage>
</organism>
<dbReference type="EMBL" id="JABMIG020000012">
    <property type="protein sequence ID" value="KAL3803713.1"/>
    <property type="molecule type" value="Genomic_DNA"/>
</dbReference>
<sequence length="361" mass="40881">MAKWRLRIPTTAFSSKTISDKSAVAANANATSQQLRWKLIARIAYYFCIPFLVLFRYQQGIIDYSCDPKKMEASLLDTILADVGCISPEDRADVFVAYEGEWRAILARFRANHRRRAGEDGAYDEEYRKVLMLRNVAVVGERIVNVPQAHVKQKLKEAVKDATSRLPPEVLENETRLYLALEEVEEVELWTRASRHMEGPWKYVLIPSSLPNAFASEILLHRTFITTSLLQKFISSQDELALGLLLCAFMSFLASVREAIGASYSLENERTADELGIKLTAMACYDACEASQVFHKMHLHNIEIFMFRLSLQEESKNENAQKYQDTSCVTLKKLFWDVLKPGGGSPAEDDGETLVEHGGKD</sequence>
<protein>
    <recommendedName>
        <fullName evidence="4">ELMO domain-containing protein</fullName>
    </recommendedName>
</protein>
<proteinExistence type="predicted"/>
<evidence type="ECO:0000313" key="2">
    <source>
        <dbReference type="EMBL" id="KAL3803713.1"/>
    </source>
</evidence>
<dbReference type="Proteomes" id="UP001516023">
    <property type="component" value="Unassembled WGS sequence"/>
</dbReference>
<name>A0ABD3QU63_9STRA</name>
<reference evidence="2 3" key="1">
    <citation type="journal article" date="2020" name="G3 (Bethesda)">
        <title>Improved Reference Genome for Cyclotella cryptica CCMP332, a Model for Cell Wall Morphogenesis, Salinity Adaptation, and Lipid Production in Diatoms (Bacillariophyta).</title>
        <authorList>
            <person name="Roberts W.R."/>
            <person name="Downey K.M."/>
            <person name="Ruck E.C."/>
            <person name="Traller J.C."/>
            <person name="Alverson A.J."/>
        </authorList>
    </citation>
    <scope>NUCLEOTIDE SEQUENCE [LARGE SCALE GENOMIC DNA]</scope>
    <source>
        <strain evidence="2 3">CCMP332</strain>
    </source>
</reference>
<evidence type="ECO:0008006" key="4">
    <source>
        <dbReference type="Google" id="ProtNLM"/>
    </source>
</evidence>
<accession>A0ABD3QU63</accession>